<sequence>MKREVKIHRFSGKPDTATIIIDKNGLRVENKSYPDSDDKYCIRYIGQLLDMDAWKLTWHMNVDNVRWKGSEERKFAREKLNEKIKQREEEIQMLKDGLQILSRLNINTN</sequence>
<dbReference type="EMBL" id="HQ641347">
    <property type="protein sequence ID" value="ADX87850.1"/>
    <property type="molecule type" value="Genomic_DNA"/>
</dbReference>
<evidence type="ECO:0000313" key="1">
    <source>
        <dbReference type="EMBL" id="ADX87850.1"/>
    </source>
</evidence>
<accession>F1D156</accession>
<protein>
    <submittedName>
        <fullName evidence="1">Uncharacterized protein ORF34</fullName>
    </submittedName>
</protein>
<proteinExistence type="predicted"/>
<evidence type="ECO:0000313" key="2">
    <source>
        <dbReference type="Proteomes" id="UP000007502"/>
    </source>
</evidence>
<dbReference type="KEGG" id="vg:10228513"/>
<gene>
    <name evidence="1" type="primary">ORF34</name>
</gene>
<dbReference type="RefSeq" id="YP_004250975.1">
    <property type="nucleotide sequence ID" value="NC_015157.1"/>
</dbReference>
<dbReference type="Proteomes" id="UP000007502">
    <property type="component" value="Segment"/>
</dbReference>
<reference evidence="1 2" key="1">
    <citation type="journal article" date="2011" name="MBio">
        <title>Evidence of a dominant lineage of Vibrio cholerae-specific lytic bacteriophages shed by cholera patients over a 10-year period in Dhaka, Bangladesh.</title>
        <authorList>
            <person name="Seed K.D."/>
            <person name="Bodi K.L."/>
            <person name="Kropinski A.M."/>
            <person name="Ackermann H.W."/>
            <person name="Calderwood S.B."/>
            <person name="Qadri F."/>
            <person name="Camilli A."/>
        </authorList>
    </citation>
    <scope>NUCLEOTIDE SEQUENCE [LARGE SCALE GENOMIC DNA]</scope>
</reference>
<organism evidence="1 2">
    <name type="scientific">Vibrio phage ICP1</name>
    <dbReference type="NCBI Taxonomy" id="979525"/>
    <lineage>
        <taxon>Viruses</taxon>
        <taxon>Duplodnaviria</taxon>
        <taxon>Heunggongvirae</taxon>
        <taxon>Uroviricota</taxon>
        <taxon>Caudoviricetes</taxon>
        <taxon>Mohonavirus</taxon>
        <taxon>Mohonavirus ICP1</taxon>
    </lineage>
</organism>
<dbReference type="GeneID" id="10228513"/>
<name>F1D156_9CAUD</name>
<keyword evidence="2" id="KW-1185">Reference proteome</keyword>